<dbReference type="OrthoDB" id="9795242at2"/>
<dbReference type="AlphaFoldDB" id="A0A563UDT4"/>
<evidence type="ECO:0000256" key="3">
    <source>
        <dbReference type="ARBA" id="ARBA00023163"/>
    </source>
</evidence>
<evidence type="ECO:0000313" key="7">
    <source>
        <dbReference type="Proteomes" id="UP000320042"/>
    </source>
</evidence>
<accession>A0A563UDT4</accession>
<dbReference type="InterPro" id="IPR001647">
    <property type="entry name" value="HTH_TetR"/>
</dbReference>
<organism evidence="6 7">
    <name type="scientific">Mucilaginibacter pallidiroseus</name>
    <dbReference type="NCBI Taxonomy" id="2599295"/>
    <lineage>
        <taxon>Bacteria</taxon>
        <taxon>Pseudomonadati</taxon>
        <taxon>Bacteroidota</taxon>
        <taxon>Sphingobacteriia</taxon>
        <taxon>Sphingobacteriales</taxon>
        <taxon>Sphingobacteriaceae</taxon>
        <taxon>Mucilaginibacter</taxon>
    </lineage>
</organism>
<dbReference type="InterPro" id="IPR009057">
    <property type="entry name" value="Homeodomain-like_sf"/>
</dbReference>
<dbReference type="Gene3D" id="1.10.357.10">
    <property type="entry name" value="Tetracycline Repressor, domain 2"/>
    <property type="match status" value="1"/>
</dbReference>
<keyword evidence="3" id="KW-0804">Transcription</keyword>
<evidence type="ECO:0000256" key="2">
    <source>
        <dbReference type="ARBA" id="ARBA00023125"/>
    </source>
</evidence>
<dbReference type="SUPFAM" id="SSF46689">
    <property type="entry name" value="Homeodomain-like"/>
    <property type="match status" value="1"/>
</dbReference>
<dbReference type="EMBL" id="VOEJ01000004">
    <property type="protein sequence ID" value="TWR29449.1"/>
    <property type="molecule type" value="Genomic_DNA"/>
</dbReference>
<evidence type="ECO:0000259" key="5">
    <source>
        <dbReference type="Pfam" id="PF16925"/>
    </source>
</evidence>
<dbReference type="PANTHER" id="PTHR47506">
    <property type="entry name" value="TRANSCRIPTIONAL REGULATORY PROTEIN"/>
    <property type="match status" value="1"/>
</dbReference>
<dbReference type="GO" id="GO:0003677">
    <property type="term" value="F:DNA binding"/>
    <property type="evidence" value="ECO:0007669"/>
    <property type="project" value="UniProtKB-KW"/>
</dbReference>
<feature type="domain" description="HTH tetR-type" evidence="4">
    <location>
        <begin position="13"/>
        <end position="57"/>
    </location>
</feature>
<keyword evidence="2" id="KW-0238">DNA-binding</keyword>
<dbReference type="Proteomes" id="UP000320042">
    <property type="component" value="Unassembled WGS sequence"/>
</dbReference>
<dbReference type="Pfam" id="PF16925">
    <property type="entry name" value="TetR_C_13"/>
    <property type="match status" value="1"/>
</dbReference>
<comment type="caution">
    <text evidence="6">The sequence shown here is derived from an EMBL/GenBank/DDBJ whole genome shotgun (WGS) entry which is preliminary data.</text>
</comment>
<reference evidence="6 7" key="1">
    <citation type="submission" date="2019-07" db="EMBL/GenBank/DDBJ databases">
        <authorList>
            <person name="Kim J."/>
        </authorList>
    </citation>
    <scope>NUCLEOTIDE SEQUENCE [LARGE SCALE GENOMIC DNA]</scope>
    <source>
        <strain evidence="7">dk17</strain>
    </source>
</reference>
<gene>
    <name evidence="6" type="ORF">FPZ43_10895</name>
</gene>
<dbReference type="InterPro" id="IPR036271">
    <property type="entry name" value="Tet_transcr_reg_TetR-rel_C_sf"/>
</dbReference>
<dbReference type="Pfam" id="PF00440">
    <property type="entry name" value="TetR_N"/>
    <property type="match status" value="1"/>
</dbReference>
<keyword evidence="1" id="KW-0805">Transcription regulation</keyword>
<sequence>MARNVEFDETLAIQKAMEVFWKQGYNATSMRDLTDAMQINSSSLYNTIGDKQELFVRCVNHYTDIRKKDWDKRLSSKDSPFSVLVDYIHDAVDIIINGQDSCMAIKCAFEMATNDQRVKDILKEDSDRSYQFLYNLIQSAMLKGEIDADEDPALLADYFNSTWTGWHESYILHKDPVKIKRMAQYFIKQLSK</sequence>
<proteinExistence type="predicted"/>
<evidence type="ECO:0000256" key="1">
    <source>
        <dbReference type="ARBA" id="ARBA00023015"/>
    </source>
</evidence>
<protein>
    <submittedName>
        <fullName evidence="6">TetR/AcrR family transcriptional regulator</fullName>
    </submittedName>
</protein>
<dbReference type="PANTHER" id="PTHR47506:SF10">
    <property type="entry name" value="TRANSCRIPTIONAL REGULATORY PROTEIN"/>
    <property type="match status" value="1"/>
</dbReference>
<dbReference type="RefSeq" id="WP_146381938.1">
    <property type="nucleotide sequence ID" value="NZ_VOEJ01000004.1"/>
</dbReference>
<name>A0A563UDT4_9SPHI</name>
<keyword evidence="7" id="KW-1185">Reference proteome</keyword>
<dbReference type="Gene3D" id="1.10.10.60">
    <property type="entry name" value="Homeodomain-like"/>
    <property type="match status" value="1"/>
</dbReference>
<feature type="domain" description="Tetracyclin repressor-like C-terminal" evidence="5">
    <location>
        <begin position="101"/>
        <end position="186"/>
    </location>
</feature>
<evidence type="ECO:0000313" key="6">
    <source>
        <dbReference type="EMBL" id="TWR29449.1"/>
    </source>
</evidence>
<evidence type="ECO:0000259" key="4">
    <source>
        <dbReference type="Pfam" id="PF00440"/>
    </source>
</evidence>
<dbReference type="SUPFAM" id="SSF48498">
    <property type="entry name" value="Tetracyclin repressor-like, C-terminal domain"/>
    <property type="match status" value="1"/>
</dbReference>
<dbReference type="InterPro" id="IPR011075">
    <property type="entry name" value="TetR_C"/>
</dbReference>